<evidence type="ECO:0008006" key="3">
    <source>
        <dbReference type="Google" id="ProtNLM"/>
    </source>
</evidence>
<dbReference type="EMBL" id="JBHUNP010000001">
    <property type="protein sequence ID" value="MFD2647430.1"/>
    <property type="molecule type" value="Genomic_DNA"/>
</dbReference>
<dbReference type="Proteomes" id="UP001597521">
    <property type="component" value="Unassembled WGS sequence"/>
</dbReference>
<keyword evidence="2" id="KW-1185">Reference proteome</keyword>
<protein>
    <recommendedName>
        <fullName evidence="3">Integrase</fullName>
    </recommendedName>
</protein>
<gene>
    <name evidence="1" type="ORF">ACFSX5_06405</name>
</gene>
<dbReference type="RefSeq" id="WP_386832456.1">
    <property type="nucleotide sequence ID" value="NZ_JBHUNP010000001.1"/>
</dbReference>
<comment type="caution">
    <text evidence="1">The sequence shown here is derived from an EMBL/GenBank/DDBJ whole genome shotgun (WGS) entry which is preliminary data.</text>
</comment>
<accession>A0ABW5QIH5</accession>
<organism evidence="1 2">
    <name type="scientific">Devosia albogilva</name>
    <dbReference type="NCBI Taxonomy" id="429726"/>
    <lineage>
        <taxon>Bacteria</taxon>
        <taxon>Pseudomonadati</taxon>
        <taxon>Pseudomonadota</taxon>
        <taxon>Alphaproteobacteria</taxon>
        <taxon>Hyphomicrobiales</taxon>
        <taxon>Devosiaceae</taxon>
        <taxon>Devosia</taxon>
    </lineage>
</organism>
<evidence type="ECO:0000313" key="1">
    <source>
        <dbReference type="EMBL" id="MFD2647430.1"/>
    </source>
</evidence>
<evidence type="ECO:0000313" key="2">
    <source>
        <dbReference type="Proteomes" id="UP001597521"/>
    </source>
</evidence>
<reference evidence="2" key="1">
    <citation type="journal article" date="2019" name="Int. J. Syst. Evol. Microbiol.">
        <title>The Global Catalogue of Microorganisms (GCM) 10K type strain sequencing project: providing services to taxonomists for standard genome sequencing and annotation.</title>
        <authorList>
            <consortium name="The Broad Institute Genomics Platform"/>
            <consortium name="The Broad Institute Genome Sequencing Center for Infectious Disease"/>
            <person name="Wu L."/>
            <person name="Ma J."/>
        </authorList>
    </citation>
    <scope>NUCLEOTIDE SEQUENCE [LARGE SCALE GENOMIC DNA]</scope>
    <source>
        <strain evidence="2">CCM 7427</strain>
    </source>
</reference>
<sequence length="104" mass="11517">MRTNTWFDEIDTDDVEDGVTRADLIGYYHPREIVADMSLTVRRRRELVSFWLSDFNAVRGAPGLRRSGSGVTATVDDLRAAMAELDAMADFVPPHGDSSSRLGA</sequence>
<proteinExistence type="predicted"/>
<name>A0ABW5QIH5_9HYPH</name>